<keyword evidence="2" id="KW-1185">Reference proteome</keyword>
<reference evidence="1" key="1">
    <citation type="journal article" date="2020" name="Stud. Mycol.">
        <title>101 Dothideomycetes genomes: a test case for predicting lifestyles and emergence of pathogens.</title>
        <authorList>
            <person name="Haridas S."/>
            <person name="Albert R."/>
            <person name="Binder M."/>
            <person name="Bloem J."/>
            <person name="Labutti K."/>
            <person name="Salamov A."/>
            <person name="Andreopoulos B."/>
            <person name="Baker S."/>
            <person name="Barry K."/>
            <person name="Bills G."/>
            <person name="Bluhm B."/>
            <person name="Cannon C."/>
            <person name="Castanera R."/>
            <person name="Culley D."/>
            <person name="Daum C."/>
            <person name="Ezra D."/>
            <person name="Gonzalez J."/>
            <person name="Henrissat B."/>
            <person name="Kuo A."/>
            <person name="Liang C."/>
            <person name="Lipzen A."/>
            <person name="Lutzoni F."/>
            <person name="Magnuson J."/>
            <person name="Mondo S."/>
            <person name="Nolan M."/>
            <person name="Ohm R."/>
            <person name="Pangilinan J."/>
            <person name="Park H.-J."/>
            <person name="Ramirez L."/>
            <person name="Alfaro M."/>
            <person name="Sun H."/>
            <person name="Tritt A."/>
            <person name="Yoshinaga Y."/>
            <person name="Zwiers L.-H."/>
            <person name="Turgeon B."/>
            <person name="Goodwin S."/>
            <person name="Spatafora J."/>
            <person name="Crous P."/>
            <person name="Grigoriev I."/>
        </authorList>
    </citation>
    <scope>NUCLEOTIDE SEQUENCE</scope>
    <source>
        <strain evidence="1">CBS 116435</strain>
    </source>
</reference>
<comment type="caution">
    <text evidence="1">The sequence shown here is derived from an EMBL/GenBank/DDBJ whole genome shotgun (WGS) entry which is preliminary data.</text>
</comment>
<evidence type="ECO:0000313" key="2">
    <source>
        <dbReference type="Proteomes" id="UP000799441"/>
    </source>
</evidence>
<gene>
    <name evidence="1" type="ORF">K431DRAFT_291596</name>
</gene>
<proteinExistence type="predicted"/>
<name>A0A9P4QC50_9PEZI</name>
<sequence length="124" mass="13920">MTSRPTQMVLELFKAVDYVSSQGIDVGVVQQAHVATSVDRPTGNRPHSALYKKYKHSIKRNDLASRNIKTCTRSKMLAIILALNLARKTIKQDWSGINQPHRALVFSDLHAMIQAIPSCYAKCR</sequence>
<dbReference type="OrthoDB" id="5421503at2759"/>
<accession>A0A9P4QC50</accession>
<dbReference type="Proteomes" id="UP000799441">
    <property type="component" value="Unassembled WGS sequence"/>
</dbReference>
<evidence type="ECO:0000313" key="1">
    <source>
        <dbReference type="EMBL" id="KAF2724502.1"/>
    </source>
</evidence>
<dbReference type="EMBL" id="MU003771">
    <property type="protein sequence ID" value="KAF2724502.1"/>
    <property type="molecule type" value="Genomic_DNA"/>
</dbReference>
<organism evidence="1 2">
    <name type="scientific">Polychaeton citri CBS 116435</name>
    <dbReference type="NCBI Taxonomy" id="1314669"/>
    <lineage>
        <taxon>Eukaryota</taxon>
        <taxon>Fungi</taxon>
        <taxon>Dikarya</taxon>
        <taxon>Ascomycota</taxon>
        <taxon>Pezizomycotina</taxon>
        <taxon>Dothideomycetes</taxon>
        <taxon>Dothideomycetidae</taxon>
        <taxon>Capnodiales</taxon>
        <taxon>Capnodiaceae</taxon>
        <taxon>Polychaeton</taxon>
    </lineage>
</organism>
<protein>
    <submittedName>
        <fullName evidence="1">Uncharacterized protein</fullName>
    </submittedName>
</protein>
<dbReference type="AlphaFoldDB" id="A0A9P4QC50"/>